<proteinExistence type="predicted"/>
<organism evidence="1 2">
    <name type="scientific">Ceratodon purpureus</name>
    <name type="common">Fire moss</name>
    <name type="synonym">Dicranum purpureum</name>
    <dbReference type="NCBI Taxonomy" id="3225"/>
    <lineage>
        <taxon>Eukaryota</taxon>
        <taxon>Viridiplantae</taxon>
        <taxon>Streptophyta</taxon>
        <taxon>Embryophyta</taxon>
        <taxon>Bryophyta</taxon>
        <taxon>Bryophytina</taxon>
        <taxon>Bryopsida</taxon>
        <taxon>Dicranidae</taxon>
        <taxon>Pseudoditrichales</taxon>
        <taxon>Ditrichaceae</taxon>
        <taxon>Ceratodon</taxon>
    </lineage>
</organism>
<comment type="caution">
    <text evidence="1">The sequence shown here is derived from an EMBL/GenBank/DDBJ whole genome shotgun (WGS) entry which is preliminary data.</text>
</comment>
<dbReference type="Proteomes" id="UP000822688">
    <property type="component" value="Chromosome 3"/>
</dbReference>
<protein>
    <submittedName>
        <fullName evidence="1">Uncharacterized protein</fullName>
    </submittedName>
</protein>
<gene>
    <name evidence="1" type="ORF">KC19_3G175100</name>
</gene>
<evidence type="ECO:0000313" key="1">
    <source>
        <dbReference type="EMBL" id="KAG0583959.1"/>
    </source>
</evidence>
<evidence type="ECO:0000313" key="2">
    <source>
        <dbReference type="Proteomes" id="UP000822688"/>
    </source>
</evidence>
<accession>A0A8T0IM11</accession>
<keyword evidence="2" id="KW-1185">Reference proteome</keyword>
<dbReference type="EMBL" id="CM026423">
    <property type="protein sequence ID" value="KAG0583959.1"/>
    <property type="molecule type" value="Genomic_DNA"/>
</dbReference>
<reference evidence="1" key="1">
    <citation type="submission" date="2020-06" db="EMBL/GenBank/DDBJ databases">
        <title>WGS assembly of Ceratodon purpureus strain R40.</title>
        <authorList>
            <person name="Carey S.B."/>
            <person name="Jenkins J."/>
            <person name="Shu S."/>
            <person name="Lovell J.T."/>
            <person name="Sreedasyam A."/>
            <person name="Maumus F."/>
            <person name="Tiley G.P."/>
            <person name="Fernandez-Pozo N."/>
            <person name="Barry K."/>
            <person name="Chen C."/>
            <person name="Wang M."/>
            <person name="Lipzen A."/>
            <person name="Daum C."/>
            <person name="Saski C.A."/>
            <person name="Payton A.C."/>
            <person name="Mcbreen J.C."/>
            <person name="Conrad R.E."/>
            <person name="Kollar L.M."/>
            <person name="Olsson S."/>
            <person name="Huttunen S."/>
            <person name="Landis J.B."/>
            <person name="Wickett N.J."/>
            <person name="Johnson M.G."/>
            <person name="Rensing S.A."/>
            <person name="Grimwood J."/>
            <person name="Schmutz J."/>
            <person name="Mcdaniel S.F."/>
        </authorList>
    </citation>
    <scope>NUCLEOTIDE SEQUENCE</scope>
    <source>
        <strain evidence="1">R40</strain>
    </source>
</reference>
<dbReference type="AlphaFoldDB" id="A0A8T0IM11"/>
<sequence length="133" mass="14543">MARMTQNTEHMPGAQLFPIFLLRLALVASLMSLATSTVTIRNWTSRSTVVVTSNPRGSSEELLPSQWIQYTCTNNGKSAVLTVGTKRKPANNVATILLYDGQNVALVDNMSDSIDGILVDDMGKKIQTLFINL</sequence>
<name>A0A8T0IM11_CERPU</name>